<dbReference type="PROSITE" id="PS50893">
    <property type="entry name" value="ABC_TRANSPORTER_2"/>
    <property type="match status" value="2"/>
</dbReference>
<keyword evidence="2 4" id="KW-0067">ATP-binding</keyword>
<name>A0A1M5UH47_9BACT</name>
<dbReference type="SMART" id="SM00382">
    <property type="entry name" value="AAA"/>
    <property type="match status" value="1"/>
</dbReference>
<dbReference type="OrthoDB" id="9809450at2"/>
<evidence type="ECO:0000256" key="1">
    <source>
        <dbReference type="ARBA" id="ARBA00022741"/>
    </source>
</evidence>
<dbReference type="InterPro" id="IPR003593">
    <property type="entry name" value="AAA+_ATPase"/>
</dbReference>
<protein>
    <submittedName>
        <fullName evidence="4">Molybdate transport system ATP-binding protein</fullName>
    </submittedName>
</protein>
<sequence length="473" mass="52401">MIKRLSPQEETTDARNGGVELRRVVLDELTVERFDAAAGQAWCVLGGTRSGVDRFVSLLAGSEETFTAEVFKLPDNLAVVSFRGQQELFEQELRRDDSEFLDKIDPGTPARAFLQPGARTDELIRLFRLDHVLDRGYRQLSSGESRKLLLLSAISRGARYLLVENPYDGLDRKACRDFDRTMTELLQEGFGIMLALTSRADIPIWCTHLAVIEGGVMVLQGERGDVEQAIAAAEAAGSWVQLLGAGAGEDTAGEPETLVRLVGGHAGYGGKNIFSGLDLTVQTGQHTLVSGPNGAGKSTLLALITGDHPDCYTNELYLFGIRRGSGESIWQLKKEMGIVSPALHREHYLPGNVLQVIVSGFFDSIGLYNKPTAQQRRQARSWLAEIGLSDREKTPFRRLGYGEQRLILIARALIKLPKLLVLDEPTQGLDDRNRATLLDFLETIAARQISTILYVSHRQDEFRPFFRNHLELG</sequence>
<gene>
    <name evidence="4" type="ORF">SAMN02745124_01155</name>
</gene>
<dbReference type="PANTHER" id="PTHR43158">
    <property type="entry name" value="SKFA PEPTIDE EXPORT ATP-BINDING PROTEIN SKFE"/>
    <property type="match status" value="1"/>
</dbReference>
<dbReference type="EMBL" id="FQXS01000005">
    <property type="protein sequence ID" value="SHH62287.1"/>
    <property type="molecule type" value="Genomic_DNA"/>
</dbReference>
<proteinExistence type="predicted"/>
<dbReference type="RefSeq" id="WP_084540495.1">
    <property type="nucleotide sequence ID" value="NZ_FQXS01000005.1"/>
</dbReference>
<evidence type="ECO:0000313" key="4">
    <source>
        <dbReference type="EMBL" id="SHH62287.1"/>
    </source>
</evidence>
<organism evidence="4 5">
    <name type="scientific">Desulfofustis glycolicus DSM 9705</name>
    <dbReference type="NCBI Taxonomy" id="1121409"/>
    <lineage>
        <taxon>Bacteria</taxon>
        <taxon>Pseudomonadati</taxon>
        <taxon>Thermodesulfobacteriota</taxon>
        <taxon>Desulfobulbia</taxon>
        <taxon>Desulfobulbales</taxon>
        <taxon>Desulfocapsaceae</taxon>
        <taxon>Desulfofustis</taxon>
    </lineage>
</organism>
<dbReference type="InterPro" id="IPR027417">
    <property type="entry name" value="P-loop_NTPase"/>
</dbReference>
<keyword evidence="5" id="KW-1185">Reference proteome</keyword>
<reference evidence="4 5" key="1">
    <citation type="submission" date="2016-11" db="EMBL/GenBank/DDBJ databases">
        <authorList>
            <person name="Jaros S."/>
            <person name="Januszkiewicz K."/>
            <person name="Wedrychowicz H."/>
        </authorList>
    </citation>
    <scope>NUCLEOTIDE SEQUENCE [LARGE SCALE GENOMIC DNA]</scope>
    <source>
        <strain evidence="4 5">DSM 9705</strain>
    </source>
</reference>
<feature type="domain" description="ABC transporter" evidence="3">
    <location>
        <begin position="259"/>
        <end position="472"/>
    </location>
</feature>
<dbReference type="InterPro" id="IPR003439">
    <property type="entry name" value="ABC_transporter-like_ATP-bd"/>
</dbReference>
<dbReference type="PANTHER" id="PTHR43158:SF2">
    <property type="entry name" value="SKFA PEPTIDE EXPORT ATP-BINDING PROTEIN SKFE"/>
    <property type="match status" value="1"/>
</dbReference>
<dbReference type="STRING" id="1121409.SAMN02745124_01155"/>
<accession>A0A1M5UH47</accession>
<evidence type="ECO:0000259" key="3">
    <source>
        <dbReference type="PROSITE" id="PS50893"/>
    </source>
</evidence>
<dbReference type="AlphaFoldDB" id="A0A1M5UH47"/>
<dbReference type="InterPro" id="IPR017871">
    <property type="entry name" value="ABC_transporter-like_CS"/>
</dbReference>
<dbReference type="Proteomes" id="UP000184139">
    <property type="component" value="Unassembled WGS sequence"/>
</dbReference>
<dbReference type="Pfam" id="PF00005">
    <property type="entry name" value="ABC_tran"/>
    <property type="match status" value="1"/>
</dbReference>
<evidence type="ECO:0000256" key="2">
    <source>
        <dbReference type="ARBA" id="ARBA00022840"/>
    </source>
</evidence>
<keyword evidence="1" id="KW-0547">Nucleotide-binding</keyword>
<dbReference type="GO" id="GO:0005524">
    <property type="term" value="F:ATP binding"/>
    <property type="evidence" value="ECO:0007669"/>
    <property type="project" value="UniProtKB-KW"/>
</dbReference>
<dbReference type="GO" id="GO:0016887">
    <property type="term" value="F:ATP hydrolysis activity"/>
    <property type="evidence" value="ECO:0007669"/>
    <property type="project" value="InterPro"/>
</dbReference>
<feature type="domain" description="ABC transporter" evidence="3">
    <location>
        <begin position="14"/>
        <end position="239"/>
    </location>
</feature>
<evidence type="ECO:0000313" key="5">
    <source>
        <dbReference type="Proteomes" id="UP000184139"/>
    </source>
</evidence>
<dbReference type="SUPFAM" id="SSF52540">
    <property type="entry name" value="P-loop containing nucleoside triphosphate hydrolases"/>
    <property type="match status" value="2"/>
</dbReference>
<dbReference type="PROSITE" id="PS00211">
    <property type="entry name" value="ABC_TRANSPORTER_1"/>
    <property type="match status" value="1"/>
</dbReference>
<dbReference type="Gene3D" id="3.40.50.300">
    <property type="entry name" value="P-loop containing nucleotide triphosphate hydrolases"/>
    <property type="match status" value="2"/>
</dbReference>